<accession>A0A1J5PME8</accession>
<dbReference type="Pfam" id="PF07963">
    <property type="entry name" value="N_methyl"/>
    <property type="match status" value="1"/>
</dbReference>
<keyword evidence="1" id="KW-0488">Methylation</keyword>
<keyword evidence="2" id="KW-0472">Membrane</keyword>
<evidence type="ECO:0000256" key="2">
    <source>
        <dbReference type="SAM" id="Phobius"/>
    </source>
</evidence>
<dbReference type="NCBIfam" id="TIGR02532">
    <property type="entry name" value="IV_pilin_GFxxxE"/>
    <property type="match status" value="1"/>
</dbReference>
<dbReference type="AlphaFoldDB" id="A0A1J5PME8"/>
<comment type="caution">
    <text evidence="3">The sequence shown here is derived from an EMBL/GenBank/DDBJ whole genome shotgun (WGS) entry which is preliminary data.</text>
</comment>
<evidence type="ECO:0000256" key="1">
    <source>
        <dbReference type="ARBA" id="ARBA00022481"/>
    </source>
</evidence>
<proteinExistence type="predicted"/>
<dbReference type="EMBL" id="MLJW01007870">
    <property type="protein sequence ID" value="OIQ64749.1"/>
    <property type="molecule type" value="Genomic_DNA"/>
</dbReference>
<dbReference type="PANTHER" id="PTHR30093">
    <property type="entry name" value="GENERAL SECRETION PATHWAY PROTEIN G"/>
    <property type="match status" value="1"/>
</dbReference>
<dbReference type="InterPro" id="IPR045584">
    <property type="entry name" value="Pilin-like"/>
</dbReference>
<gene>
    <name evidence="3" type="primary">pilE1_10</name>
    <name evidence="3" type="ORF">GALL_536990</name>
</gene>
<name>A0A1J5PME8_9ZZZZ</name>
<dbReference type="SUPFAM" id="SSF54523">
    <property type="entry name" value="Pili subunits"/>
    <property type="match status" value="1"/>
</dbReference>
<dbReference type="InterPro" id="IPR012902">
    <property type="entry name" value="N_methyl_site"/>
</dbReference>
<evidence type="ECO:0000313" key="3">
    <source>
        <dbReference type="EMBL" id="OIQ64749.1"/>
    </source>
</evidence>
<sequence>MKQIQKGFTLIELMIVVAIIGILAAIAIPQYQDYVTRAKWQDAITSLESTKLATAECIQNSAGDPTQCNTDALIGTTMPTTASAGHVAITRGTFTAGTGGVGGTMIFTLTGDSTLGSCVVTNTGTVGTSSISWAFANSGTGCTKSKTGVGS</sequence>
<organism evidence="3">
    <name type="scientific">mine drainage metagenome</name>
    <dbReference type="NCBI Taxonomy" id="410659"/>
    <lineage>
        <taxon>unclassified sequences</taxon>
        <taxon>metagenomes</taxon>
        <taxon>ecological metagenomes</taxon>
    </lineage>
</organism>
<keyword evidence="2" id="KW-1133">Transmembrane helix</keyword>
<protein>
    <submittedName>
        <fullName evidence="3">Fimbrial protein</fullName>
    </submittedName>
</protein>
<reference evidence="3" key="1">
    <citation type="submission" date="2016-10" db="EMBL/GenBank/DDBJ databases">
        <title>Sequence of Gallionella enrichment culture.</title>
        <authorList>
            <person name="Poehlein A."/>
            <person name="Muehling M."/>
            <person name="Daniel R."/>
        </authorList>
    </citation>
    <scope>NUCLEOTIDE SEQUENCE</scope>
</reference>
<keyword evidence="2" id="KW-0812">Transmembrane</keyword>
<feature type="transmembrane region" description="Helical" evidence="2">
    <location>
        <begin position="7"/>
        <end position="28"/>
    </location>
</feature>
<dbReference type="PANTHER" id="PTHR30093:SF34">
    <property type="entry name" value="PREPILIN PEPTIDASE-DEPENDENT PROTEIN D"/>
    <property type="match status" value="1"/>
</dbReference>
<dbReference type="PROSITE" id="PS00409">
    <property type="entry name" value="PROKAR_NTER_METHYL"/>
    <property type="match status" value="1"/>
</dbReference>
<dbReference type="Gene3D" id="3.30.700.10">
    <property type="entry name" value="Glycoprotein, Type 4 Pilin"/>
    <property type="match status" value="1"/>
</dbReference>